<dbReference type="AlphaFoldDB" id="A0AAD5RD88"/>
<name>A0AAD5RD88_PARTN</name>
<evidence type="ECO:0000313" key="3">
    <source>
        <dbReference type="Proteomes" id="UP001196413"/>
    </source>
</evidence>
<dbReference type="Proteomes" id="UP001196413">
    <property type="component" value="Unassembled WGS sequence"/>
</dbReference>
<dbReference type="PANTHER" id="PTHR34401:SF3">
    <property type="entry name" value="DB DOMAIN-CONTAINING PROTEIN"/>
    <property type="match status" value="1"/>
</dbReference>
<organism evidence="2 3">
    <name type="scientific">Parelaphostrongylus tenuis</name>
    <name type="common">Meningeal worm</name>
    <dbReference type="NCBI Taxonomy" id="148309"/>
    <lineage>
        <taxon>Eukaryota</taxon>
        <taxon>Metazoa</taxon>
        <taxon>Ecdysozoa</taxon>
        <taxon>Nematoda</taxon>
        <taxon>Chromadorea</taxon>
        <taxon>Rhabditida</taxon>
        <taxon>Rhabditina</taxon>
        <taxon>Rhabditomorpha</taxon>
        <taxon>Strongyloidea</taxon>
        <taxon>Metastrongylidae</taxon>
        <taxon>Parelaphostrongylus</taxon>
    </lineage>
</organism>
<dbReference type="EMBL" id="JAHQIW010007401">
    <property type="protein sequence ID" value="KAJ1374124.1"/>
    <property type="molecule type" value="Genomic_DNA"/>
</dbReference>
<evidence type="ECO:0000256" key="1">
    <source>
        <dbReference type="SAM" id="SignalP"/>
    </source>
</evidence>
<feature type="chain" id="PRO_5042248674" evidence="1">
    <location>
        <begin position="16"/>
        <end position="205"/>
    </location>
</feature>
<keyword evidence="1" id="KW-0732">Signal</keyword>
<comment type="caution">
    <text evidence="2">The sequence shown here is derived from an EMBL/GenBank/DDBJ whole genome shotgun (WGS) entry which is preliminary data.</text>
</comment>
<protein>
    <submittedName>
        <fullName evidence="2">Uncharacterized protein</fullName>
    </submittedName>
</protein>
<dbReference type="PANTHER" id="PTHR34401">
    <property type="entry name" value="PROTEIN CBG12388-RELATED"/>
    <property type="match status" value="1"/>
</dbReference>
<reference evidence="2" key="1">
    <citation type="submission" date="2021-06" db="EMBL/GenBank/DDBJ databases">
        <title>Parelaphostrongylus tenuis whole genome reference sequence.</title>
        <authorList>
            <person name="Garwood T.J."/>
            <person name="Larsen P.A."/>
            <person name="Fountain-Jones N.M."/>
            <person name="Garbe J.R."/>
            <person name="Macchietto M.G."/>
            <person name="Kania S.A."/>
            <person name="Gerhold R.W."/>
            <person name="Richards J.E."/>
            <person name="Wolf T.M."/>
        </authorList>
    </citation>
    <scope>NUCLEOTIDE SEQUENCE</scope>
    <source>
        <strain evidence="2">MNPRO001-30</strain>
        <tissue evidence="2">Meninges</tissue>
    </source>
</reference>
<sequence length="205" mass="22136">MLLLVSLALLGVARSQTVPQCLCKDFLPCKASTVQGILECTDKCKKHVTDLGASYAGFRGCLTQSEPMFRSMLECQDRQLAGACTDKPGQMVPKRYPETTKIAAFTEINSILAKSGIEGEAKNFLANGKKFVTCIMKCSEKGAGSCLKKLNCGLALPPDNVLVQTTKKCAIDSGFNTPTVQKLCQCFVNSGLRDLQPICSKIRIS</sequence>
<gene>
    <name evidence="2" type="ORF">KIN20_036731</name>
</gene>
<feature type="signal peptide" evidence="1">
    <location>
        <begin position="1"/>
        <end position="15"/>
    </location>
</feature>
<proteinExistence type="predicted"/>
<keyword evidence="3" id="KW-1185">Reference proteome</keyword>
<evidence type="ECO:0000313" key="2">
    <source>
        <dbReference type="EMBL" id="KAJ1374124.1"/>
    </source>
</evidence>
<accession>A0AAD5RD88</accession>